<feature type="non-terminal residue" evidence="2">
    <location>
        <position position="476"/>
    </location>
</feature>
<accession>A0A813ITW5</accession>
<gene>
    <name evidence="2" type="ORF">PGLA2088_LOCUS14420</name>
</gene>
<evidence type="ECO:0000256" key="1">
    <source>
        <dbReference type="SAM" id="MobiDB-lite"/>
    </source>
</evidence>
<dbReference type="EMBL" id="CAJNNW010017575">
    <property type="protein sequence ID" value="CAE8661211.1"/>
    <property type="molecule type" value="Genomic_DNA"/>
</dbReference>
<reference evidence="2" key="1">
    <citation type="submission" date="2021-02" db="EMBL/GenBank/DDBJ databases">
        <authorList>
            <person name="Dougan E. K."/>
            <person name="Rhodes N."/>
            <person name="Thang M."/>
            <person name="Chan C."/>
        </authorList>
    </citation>
    <scope>NUCLEOTIDE SEQUENCE</scope>
</reference>
<feature type="compositionally biased region" description="Basic and acidic residues" evidence="1">
    <location>
        <begin position="213"/>
        <end position="224"/>
    </location>
</feature>
<organism evidence="2 3">
    <name type="scientific">Polarella glacialis</name>
    <name type="common">Dinoflagellate</name>
    <dbReference type="NCBI Taxonomy" id="89957"/>
    <lineage>
        <taxon>Eukaryota</taxon>
        <taxon>Sar</taxon>
        <taxon>Alveolata</taxon>
        <taxon>Dinophyceae</taxon>
        <taxon>Suessiales</taxon>
        <taxon>Suessiaceae</taxon>
        <taxon>Polarella</taxon>
    </lineage>
</organism>
<protein>
    <submittedName>
        <fullName evidence="2">Uncharacterized protein</fullName>
    </submittedName>
</protein>
<comment type="caution">
    <text evidence="2">The sequence shown here is derived from an EMBL/GenBank/DDBJ whole genome shotgun (WGS) entry which is preliminary data.</text>
</comment>
<proteinExistence type="predicted"/>
<evidence type="ECO:0000313" key="3">
    <source>
        <dbReference type="Proteomes" id="UP000626109"/>
    </source>
</evidence>
<dbReference type="Proteomes" id="UP000626109">
    <property type="component" value="Unassembled WGS sequence"/>
</dbReference>
<name>A0A813ITW5_POLGL</name>
<feature type="region of interest" description="Disordered" evidence="1">
    <location>
        <begin position="210"/>
        <end position="232"/>
    </location>
</feature>
<sequence>MSVAKQQGDFDCKGVPEFKSRSMSMVSDRSMVFARGASAQISHESSYSSCCSPSTGYGQDVESSPDQDNWWLSYEEMTKACEKVVRGLSAAADQTVSGRPFERRSHVRSLSVPAAVRLAPQPQPSYNLGSGEGDDLGSLIEMFYVVGQCTPPDGAVGSSGVEPCILFRHPEHMPSSRGTEDARRLAMIDARIASFCFPMDFEPQSLVDSGLEPVREDDSDRRPDGSPGQAPPRVPFAFTMLAAVLPQSEASDQEQVVPCPSLMSGDYMDLLYCTAVCFDEVLCIPGEGENAPLTGVAPYAYCIVSRHPFISAFGDLLLRLHDGEELDASSTPCSGRGDLDANVAAAWSSEGLGSKDWNQPHPSSWGHAAGRLRRAALKLRAAAPRRMRPDYRRSRSAALSVESQSMVSESSSPGAGTALGCMTPFLFGRVVRLVSVPAQAPHQADDIVAFAFGPAKALFHFPWLDSSGTLGLLCPG</sequence>
<evidence type="ECO:0000313" key="2">
    <source>
        <dbReference type="EMBL" id="CAE8661211.1"/>
    </source>
</evidence>
<dbReference type="AlphaFoldDB" id="A0A813ITW5"/>